<keyword evidence="3" id="KW-1185">Reference proteome</keyword>
<feature type="region of interest" description="Disordered" evidence="1">
    <location>
        <begin position="1"/>
        <end position="44"/>
    </location>
</feature>
<feature type="compositionally biased region" description="Polar residues" evidence="1">
    <location>
        <begin position="1"/>
        <end position="14"/>
    </location>
</feature>
<protein>
    <submittedName>
        <fullName evidence="2">BnaC06g42720D protein</fullName>
    </submittedName>
</protein>
<reference evidence="2 3" key="1">
    <citation type="journal article" date="2014" name="Science">
        <title>Plant genetics. Early allopolyploid evolution in the post-Neolithic Brassica napus oilseed genome.</title>
        <authorList>
            <person name="Chalhoub B."/>
            <person name="Denoeud F."/>
            <person name="Liu S."/>
            <person name="Parkin I.A."/>
            <person name="Tang H."/>
            <person name="Wang X."/>
            <person name="Chiquet J."/>
            <person name="Belcram H."/>
            <person name="Tong C."/>
            <person name="Samans B."/>
            <person name="Correa M."/>
            <person name="Da Silva C."/>
            <person name="Just J."/>
            <person name="Falentin C."/>
            <person name="Koh C.S."/>
            <person name="Le Clainche I."/>
            <person name="Bernard M."/>
            <person name="Bento P."/>
            <person name="Noel B."/>
            <person name="Labadie K."/>
            <person name="Alberti A."/>
            <person name="Charles M."/>
            <person name="Arnaud D."/>
            <person name="Guo H."/>
            <person name="Daviaud C."/>
            <person name="Alamery S."/>
            <person name="Jabbari K."/>
            <person name="Zhao M."/>
            <person name="Edger P.P."/>
            <person name="Chelaifa H."/>
            <person name="Tack D."/>
            <person name="Lassalle G."/>
            <person name="Mestiri I."/>
            <person name="Schnel N."/>
            <person name="Le Paslier M.C."/>
            <person name="Fan G."/>
            <person name="Renault V."/>
            <person name="Bayer P.E."/>
            <person name="Golicz A.A."/>
            <person name="Manoli S."/>
            <person name="Lee T.H."/>
            <person name="Thi V.H."/>
            <person name="Chalabi S."/>
            <person name="Hu Q."/>
            <person name="Fan C."/>
            <person name="Tollenaere R."/>
            <person name="Lu Y."/>
            <person name="Battail C."/>
            <person name="Shen J."/>
            <person name="Sidebottom C.H."/>
            <person name="Wang X."/>
            <person name="Canaguier A."/>
            <person name="Chauveau A."/>
            <person name="Berard A."/>
            <person name="Deniot G."/>
            <person name="Guan M."/>
            <person name="Liu Z."/>
            <person name="Sun F."/>
            <person name="Lim Y.P."/>
            <person name="Lyons E."/>
            <person name="Town C.D."/>
            <person name="Bancroft I."/>
            <person name="Wang X."/>
            <person name="Meng J."/>
            <person name="Ma J."/>
            <person name="Pires J.C."/>
            <person name="King G.J."/>
            <person name="Brunel D."/>
            <person name="Delourme R."/>
            <person name="Renard M."/>
            <person name="Aury J.M."/>
            <person name="Adams K.L."/>
            <person name="Batley J."/>
            <person name="Snowdon R.J."/>
            <person name="Tost J."/>
            <person name="Edwards D."/>
            <person name="Zhou Y."/>
            <person name="Hua W."/>
            <person name="Sharpe A.G."/>
            <person name="Paterson A.H."/>
            <person name="Guan C."/>
            <person name="Wincker P."/>
        </authorList>
    </citation>
    <scope>NUCLEOTIDE SEQUENCE [LARGE SCALE GENOMIC DNA]</scope>
    <source>
        <strain evidence="3">cv. Darmor-bzh</strain>
    </source>
</reference>
<dbReference type="PaxDb" id="3708-A0A078J4T3"/>
<organism evidence="2 3">
    <name type="scientific">Brassica napus</name>
    <name type="common">Rape</name>
    <dbReference type="NCBI Taxonomy" id="3708"/>
    <lineage>
        <taxon>Eukaryota</taxon>
        <taxon>Viridiplantae</taxon>
        <taxon>Streptophyta</taxon>
        <taxon>Embryophyta</taxon>
        <taxon>Tracheophyta</taxon>
        <taxon>Spermatophyta</taxon>
        <taxon>Magnoliopsida</taxon>
        <taxon>eudicotyledons</taxon>
        <taxon>Gunneridae</taxon>
        <taxon>Pentapetalae</taxon>
        <taxon>rosids</taxon>
        <taxon>malvids</taxon>
        <taxon>Brassicales</taxon>
        <taxon>Brassicaceae</taxon>
        <taxon>Brassiceae</taxon>
        <taxon>Brassica</taxon>
    </lineage>
</organism>
<accession>A0A078J4T3</accession>
<name>A0A078J4T3_BRANA</name>
<feature type="compositionally biased region" description="Low complexity" evidence="1">
    <location>
        <begin position="20"/>
        <end position="30"/>
    </location>
</feature>
<dbReference type="Gramene" id="CDY57609">
    <property type="protein sequence ID" value="CDY57609"/>
    <property type="gene ID" value="GSBRNA2T00022408001"/>
</dbReference>
<gene>
    <name evidence="2" type="primary">BnaC06g42720D</name>
    <name evidence="2" type="ORF">GSBRNA2T00022408001</name>
</gene>
<dbReference type="AlphaFoldDB" id="A0A078J4T3"/>
<proteinExistence type="predicted"/>
<dbReference type="Proteomes" id="UP000028999">
    <property type="component" value="Unassembled WGS sequence"/>
</dbReference>
<sequence>MTDPHSNFFTNWFNPPSPQSQPRQQTTRPPWSSNPRANFNLRRC</sequence>
<evidence type="ECO:0000313" key="2">
    <source>
        <dbReference type="EMBL" id="CDY57609.1"/>
    </source>
</evidence>
<evidence type="ECO:0000256" key="1">
    <source>
        <dbReference type="SAM" id="MobiDB-lite"/>
    </source>
</evidence>
<dbReference type="EMBL" id="LK033588">
    <property type="protein sequence ID" value="CDY57609.1"/>
    <property type="molecule type" value="Genomic_DNA"/>
</dbReference>
<evidence type="ECO:0000313" key="3">
    <source>
        <dbReference type="Proteomes" id="UP000028999"/>
    </source>
</evidence>